<organism evidence="1 2">
    <name type="scientific">Exocentrus adspersus</name>
    <dbReference type="NCBI Taxonomy" id="1586481"/>
    <lineage>
        <taxon>Eukaryota</taxon>
        <taxon>Metazoa</taxon>
        <taxon>Ecdysozoa</taxon>
        <taxon>Arthropoda</taxon>
        <taxon>Hexapoda</taxon>
        <taxon>Insecta</taxon>
        <taxon>Pterygota</taxon>
        <taxon>Neoptera</taxon>
        <taxon>Endopterygota</taxon>
        <taxon>Coleoptera</taxon>
        <taxon>Polyphaga</taxon>
        <taxon>Cucujiformia</taxon>
        <taxon>Chrysomeloidea</taxon>
        <taxon>Cerambycidae</taxon>
        <taxon>Lamiinae</taxon>
        <taxon>Acanthocinini</taxon>
        <taxon>Exocentrus</taxon>
    </lineage>
</organism>
<gene>
    <name evidence="1" type="ORF">NQ315_014032</name>
</gene>
<dbReference type="Proteomes" id="UP001159042">
    <property type="component" value="Unassembled WGS sequence"/>
</dbReference>
<dbReference type="EMBL" id="JANEYG010000169">
    <property type="protein sequence ID" value="KAJ8911673.1"/>
    <property type="molecule type" value="Genomic_DNA"/>
</dbReference>
<keyword evidence="2" id="KW-1185">Reference proteome</keyword>
<dbReference type="PANTHER" id="PTHR19446">
    <property type="entry name" value="REVERSE TRANSCRIPTASES"/>
    <property type="match status" value="1"/>
</dbReference>
<reference evidence="1 2" key="1">
    <citation type="journal article" date="2023" name="Insect Mol. Biol.">
        <title>Genome sequencing provides insights into the evolution of gene families encoding plant cell wall-degrading enzymes in longhorned beetles.</title>
        <authorList>
            <person name="Shin N.R."/>
            <person name="Okamura Y."/>
            <person name="Kirsch R."/>
            <person name="Pauchet Y."/>
        </authorList>
    </citation>
    <scope>NUCLEOTIDE SEQUENCE [LARGE SCALE GENOMIC DNA]</scope>
    <source>
        <strain evidence="1">EAD_L_NR</strain>
    </source>
</reference>
<sequence>MKLSLVRYALRVAIENRGGGLNQRQFGFRKGRSTLGALEMLLAEVKRVTGPGSQKWCAIVLFDVKNAGPRQAKSKALAGVVSSILLYAAPIWKDAVRVATNKGRLASAQTKATLRVISAYRTVSNEAAQVLAGIAPIHLMVGERARLYGRQHVDEGIKKMERAVTEDMWQEEWAGCHKGAWTRRLIADLRPFIRRKHGQLEYYSTQFLTGHGSFKTYLRRIGKAESELCERCGETDTPEHVLFYCERWAARKERMSREIGEELRVDNIMELACASERAWTVIIGGVTDIMKMKEEELRRYAD</sequence>
<evidence type="ECO:0000313" key="1">
    <source>
        <dbReference type="EMBL" id="KAJ8911673.1"/>
    </source>
</evidence>
<comment type="caution">
    <text evidence="1">The sequence shown here is derived from an EMBL/GenBank/DDBJ whole genome shotgun (WGS) entry which is preliminary data.</text>
</comment>
<evidence type="ECO:0008006" key="3">
    <source>
        <dbReference type="Google" id="ProtNLM"/>
    </source>
</evidence>
<name>A0AAV8VC32_9CUCU</name>
<proteinExistence type="predicted"/>
<evidence type="ECO:0000313" key="2">
    <source>
        <dbReference type="Proteomes" id="UP001159042"/>
    </source>
</evidence>
<accession>A0AAV8VC32</accession>
<dbReference type="AlphaFoldDB" id="A0AAV8VC32"/>
<protein>
    <recommendedName>
        <fullName evidence="3">Reverse transcriptase</fullName>
    </recommendedName>
</protein>